<dbReference type="PANTHER" id="PTHR46148:SF59">
    <property type="entry name" value="NUCLEOTIDYLTRANSFERASE, RIBONUCLEASE H"/>
    <property type="match status" value="1"/>
</dbReference>
<dbReference type="PROSITE" id="PS50053">
    <property type="entry name" value="UBIQUITIN_2"/>
    <property type="match status" value="1"/>
</dbReference>
<gene>
    <name evidence="2" type="ORF">E3N88_00327</name>
</gene>
<dbReference type="AlphaFoldDB" id="A0A5N6PZR1"/>
<comment type="caution">
    <text evidence="2">The sequence shown here is derived from an EMBL/GenBank/DDBJ whole genome shotgun (WGS) entry which is preliminary data.</text>
</comment>
<proteinExistence type="predicted"/>
<dbReference type="InterPro" id="IPR000626">
    <property type="entry name" value="Ubiquitin-like_dom"/>
</dbReference>
<dbReference type="Gene3D" id="3.10.20.90">
    <property type="entry name" value="Phosphatidylinositol 3-kinase Catalytic Subunit, Chain A, domain 1"/>
    <property type="match status" value="1"/>
</dbReference>
<keyword evidence="3" id="KW-1185">Reference proteome</keyword>
<evidence type="ECO:0000259" key="1">
    <source>
        <dbReference type="PROSITE" id="PS50053"/>
    </source>
</evidence>
<dbReference type="InterPro" id="IPR029071">
    <property type="entry name" value="Ubiquitin-like_domsf"/>
</dbReference>
<evidence type="ECO:0000313" key="3">
    <source>
        <dbReference type="Proteomes" id="UP000326396"/>
    </source>
</evidence>
<protein>
    <recommendedName>
        <fullName evidence="1">Ubiquitin-like domain-containing protein</fullName>
    </recommendedName>
</protein>
<reference evidence="2 3" key="1">
    <citation type="submission" date="2019-05" db="EMBL/GenBank/DDBJ databases">
        <title>Mikania micrantha, genome provides insights into the molecular mechanism of rapid growth.</title>
        <authorList>
            <person name="Liu B."/>
        </authorList>
    </citation>
    <scope>NUCLEOTIDE SEQUENCE [LARGE SCALE GENOMIC DNA]</scope>
    <source>
        <strain evidence="2">NLD-2019</strain>
        <tissue evidence="2">Leaf</tissue>
    </source>
</reference>
<dbReference type="SUPFAM" id="SSF54236">
    <property type="entry name" value="Ubiquitin-like"/>
    <property type="match status" value="1"/>
</dbReference>
<dbReference type="EMBL" id="SZYD01000001">
    <property type="protein sequence ID" value="KAD7477191.1"/>
    <property type="molecule type" value="Genomic_DNA"/>
</dbReference>
<evidence type="ECO:0000313" key="2">
    <source>
        <dbReference type="EMBL" id="KAD7477191.1"/>
    </source>
</evidence>
<dbReference type="PANTHER" id="PTHR46148">
    <property type="entry name" value="CHROMO DOMAIN-CONTAINING PROTEIN"/>
    <property type="match status" value="1"/>
</dbReference>
<sequence length="222" mass="25751">MTKTALIIAPAPQEIIFFAIHVRHHQPRQAINSPRRAPPEPTTLIQSPSFCSRHHHHSPSIDFLAIERFEEEYRNCASDVYPAAQQMLIHQGKVLKHGTTMEENKVFENSFIVIMLSKVPGFGVSHGPFEITQRIGPVAYRLRLPDELSGVHDVFHVSNLKRCLSDESLVIPLEEIQVDEQLHFIEESVEIMDREVKRLKRSRIPIMKVRWNSKHRPEFTWE</sequence>
<accession>A0A5N6PZR1</accession>
<dbReference type="Proteomes" id="UP000326396">
    <property type="component" value="Linkage Group LG1"/>
</dbReference>
<dbReference type="InterPro" id="IPR056924">
    <property type="entry name" value="SH3_Tf2-1"/>
</dbReference>
<organism evidence="2 3">
    <name type="scientific">Mikania micrantha</name>
    <name type="common">bitter vine</name>
    <dbReference type="NCBI Taxonomy" id="192012"/>
    <lineage>
        <taxon>Eukaryota</taxon>
        <taxon>Viridiplantae</taxon>
        <taxon>Streptophyta</taxon>
        <taxon>Embryophyta</taxon>
        <taxon>Tracheophyta</taxon>
        <taxon>Spermatophyta</taxon>
        <taxon>Magnoliopsida</taxon>
        <taxon>eudicotyledons</taxon>
        <taxon>Gunneridae</taxon>
        <taxon>Pentapetalae</taxon>
        <taxon>asterids</taxon>
        <taxon>campanulids</taxon>
        <taxon>Asterales</taxon>
        <taxon>Asteraceae</taxon>
        <taxon>Asteroideae</taxon>
        <taxon>Heliantheae alliance</taxon>
        <taxon>Eupatorieae</taxon>
        <taxon>Mikania</taxon>
    </lineage>
</organism>
<dbReference type="OrthoDB" id="419317at2759"/>
<feature type="domain" description="Ubiquitin-like" evidence="1">
    <location>
        <begin position="82"/>
        <end position="121"/>
    </location>
</feature>
<name>A0A5N6PZR1_9ASTR</name>
<dbReference type="Pfam" id="PF24626">
    <property type="entry name" value="SH3_Tf2-1"/>
    <property type="match status" value="1"/>
</dbReference>